<dbReference type="SUPFAM" id="SSF81464">
    <property type="entry name" value="Cytochrome c oxidase subunit II-like, transmembrane region"/>
    <property type="match status" value="1"/>
</dbReference>
<evidence type="ECO:0000256" key="4">
    <source>
        <dbReference type="ARBA" id="ARBA00022660"/>
    </source>
</evidence>
<protein>
    <recommendedName>
        <fullName evidence="11">Cytochrome c oxidase subunit 2</fullName>
        <ecNumber evidence="11">7.1.1.9</ecNumber>
    </recommendedName>
</protein>
<evidence type="ECO:0000256" key="12">
    <source>
        <dbReference type="SAM" id="MobiDB-lite"/>
    </source>
</evidence>
<dbReference type="EC" id="7.1.1.9" evidence="11"/>
<dbReference type="Proteomes" id="UP000218287">
    <property type="component" value="Chromosome"/>
</dbReference>
<evidence type="ECO:0000313" key="17">
    <source>
        <dbReference type="Proteomes" id="UP000218287"/>
    </source>
</evidence>
<feature type="domain" description="Cytochrome oxidase subunit II copper A binding" evidence="14">
    <location>
        <begin position="147"/>
        <end position="257"/>
    </location>
</feature>
<keyword evidence="4 10" id="KW-0679">Respiratory chain</keyword>
<feature type="region of interest" description="Disordered" evidence="12">
    <location>
        <begin position="296"/>
        <end position="316"/>
    </location>
</feature>
<feature type="transmembrane region" description="Helical" evidence="13">
    <location>
        <begin position="7"/>
        <end position="26"/>
    </location>
</feature>
<dbReference type="PRINTS" id="PR01166">
    <property type="entry name" value="CYCOXIDASEII"/>
</dbReference>
<comment type="similarity">
    <text evidence="2 10">Belongs to the cytochrome c oxidase subunit 2 family.</text>
</comment>
<dbReference type="OrthoDB" id="9781261at2"/>
<evidence type="ECO:0000259" key="15">
    <source>
        <dbReference type="PROSITE" id="PS50999"/>
    </source>
</evidence>
<dbReference type="PROSITE" id="PS50999">
    <property type="entry name" value="COX2_TM"/>
    <property type="match status" value="1"/>
</dbReference>
<dbReference type="InterPro" id="IPR011759">
    <property type="entry name" value="Cyt_c_oxidase_su2_TM_dom"/>
</dbReference>
<evidence type="ECO:0000256" key="9">
    <source>
        <dbReference type="ARBA" id="ARBA00023136"/>
    </source>
</evidence>
<dbReference type="InterPro" id="IPR008972">
    <property type="entry name" value="Cupredoxin"/>
</dbReference>
<keyword evidence="7 10" id="KW-0249">Electron transport</keyword>
<dbReference type="AlphaFoldDB" id="A0A1Z4GG81"/>
<dbReference type="GO" id="GO:0004129">
    <property type="term" value="F:cytochrome-c oxidase activity"/>
    <property type="evidence" value="ECO:0007669"/>
    <property type="project" value="UniProtKB-EC"/>
</dbReference>
<evidence type="ECO:0000259" key="14">
    <source>
        <dbReference type="PROSITE" id="PS50857"/>
    </source>
</evidence>
<organism evidence="16 17">
    <name type="scientific">Anabaenopsis circularis NIES-21</name>
    <dbReference type="NCBI Taxonomy" id="1085406"/>
    <lineage>
        <taxon>Bacteria</taxon>
        <taxon>Bacillati</taxon>
        <taxon>Cyanobacteriota</taxon>
        <taxon>Cyanophyceae</taxon>
        <taxon>Nostocales</taxon>
        <taxon>Nodulariaceae</taxon>
        <taxon>Anabaenopsis</taxon>
    </lineage>
</organism>
<sequence length="316" mass="35899">MSRFLEYFLIASYIAVLLVISHWIGAQAYSWLPVEATAEAQKVDSLFSFLTAIGAFIILGLVGMMVYSVLFFRAPKNDYSEGHPSRGDIKLEVLWTAAPTLLVLWVAWQGFNIYQQLDILGLQQVVHLHTPLEEPASAASISDIPKPADETIEVFVKQWDWSFRYPNNVTSNELHLPVNRRTRLNMHAKDVLHSFYVPEFRLQQYIVPGRDIDLVVTPTRMGEYKLKDALFSGTYFALMDANVHIESLEEYNQWLTTAEQQPLAIKNQAVAEYTQPPKTLLKTGWYTVAPEPPAIAQSAPPKRLTANERKVMNDDT</sequence>
<comment type="subcellular location">
    <subcellularLocation>
        <location evidence="10">Cell membrane</location>
        <topology evidence="10">Multi-pass membrane protein</topology>
    </subcellularLocation>
    <subcellularLocation>
        <location evidence="1">Membrane</location>
        <topology evidence="1">Multi-pass membrane protein</topology>
    </subcellularLocation>
</comment>
<evidence type="ECO:0000256" key="10">
    <source>
        <dbReference type="RuleBase" id="RU000456"/>
    </source>
</evidence>
<keyword evidence="3 10" id="KW-0813">Transport</keyword>
<dbReference type="PROSITE" id="PS50857">
    <property type="entry name" value="COX2_CUA"/>
    <property type="match status" value="1"/>
</dbReference>
<feature type="transmembrane region" description="Helical" evidence="13">
    <location>
        <begin position="46"/>
        <end position="72"/>
    </location>
</feature>
<keyword evidence="6" id="KW-1278">Translocase</keyword>
<comment type="catalytic activity">
    <reaction evidence="11">
        <text>4 Fe(II)-[cytochrome c] + O2 + 8 H(+)(in) = 4 Fe(III)-[cytochrome c] + 2 H2O + 4 H(+)(out)</text>
        <dbReference type="Rhea" id="RHEA:11436"/>
        <dbReference type="Rhea" id="RHEA-COMP:10350"/>
        <dbReference type="Rhea" id="RHEA-COMP:14399"/>
        <dbReference type="ChEBI" id="CHEBI:15377"/>
        <dbReference type="ChEBI" id="CHEBI:15378"/>
        <dbReference type="ChEBI" id="CHEBI:15379"/>
        <dbReference type="ChEBI" id="CHEBI:29033"/>
        <dbReference type="ChEBI" id="CHEBI:29034"/>
        <dbReference type="EC" id="7.1.1.9"/>
    </reaction>
</comment>
<evidence type="ECO:0000256" key="1">
    <source>
        <dbReference type="ARBA" id="ARBA00004141"/>
    </source>
</evidence>
<dbReference type="EMBL" id="AP018174">
    <property type="protein sequence ID" value="BAY16520.1"/>
    <property type="molecule type" value="Genomic_DNA"/>
</dbReference>
<evidence type="ECO:0000256" key="6">
    <source>
        <dbReference type="ARBA" id="ARBA00022967"/>
    </source>
</evidence>
<keyword evidence="5 10" id="KW-0812">Transmembrane</keyword>
<dbReference type="GO" id="GO:0005507">
    <property type="term" value="F:copper ion binding"/>
    <property type="evidence" value="ECO:0007669"/>
    <property type="project" value="InterPro"/>
</dbReference>
<dbReference type="InterPro" id="IPR002429">
    <property type="entry name" value="CcO_II-like_C"/>
</dbReference>
<dbReference type="GO" id="GO:0042773">
    <property type="term" value="P:ATP synthesis coupled electron transport"/>
    <property type="evidence" value="ECO:0007669"/>
    <property type="project" value="TreeGrafter"/>
</dbReference>
<dbReference type="InterPro" id="IPR045187">
    <property type="entry name" value="CcO_II"/>
</dbReference>
<dbReference type="Gene3D" id="1.10.287.90">
    <property type="match status" value="1"/>
</dbReference>
<evidence type="ECO:0000256" key="3">
    <source>
        <dbReference type="ARBA" id="ARBA00022448"/>
    </source>
</evidence>
<keyword evidence="8 13" id="KW-1133">Transmembrane helix</keyword>
<feature type="transmembrane region" description="Helical" evidence="13">
    <location>
        <begin position="93"/>
        <end position="111"/>
    </location>
</feature>
<evidence type="ECO:0000256" key="11">
    <source>
        <dbReference type="RuleBase" id="RU004024"/>
    </source>
</evidence>
<evidence type="ECO:0000256" key="8">
    <source>
        <dbReference type="ARBA" id="ARBA00022989"/>
    </source>
</evidence>
<evidence type="ECO:0000256" key="2">
    <source>
        <dbReference type="ARBA" id="ARBA00007866"/>
    </source>
</evidence>
<keyword evidence="11" id="KW-0479">Metal-binding</keyword>
<dbReference type="CDD" id="cd13919">
    <property type="entry name" value="CuRO_HCO_II_like_5"/>
    <property type="match status" value="1"/>
</dbReference>
<dbReference type="Gene3D" id="2.60.40.420">
    <property type="entry name" value="Cupredoxins - blue copper proteins"/>
    <property type="match status" value="1"/>
</dbReference>
<evidence type="ECO:0000256" key="13">
    <source>
        <dbReference type="SAM" id="Phobius"/>
    </source>
</evidence>
<evidence type="ECO:0000256" key="5">
    <source>
        <dbReference type="ARBA" id="ARBA00022692"/>
    </source>
</evidence>
<evidence type="ECO:0000313" key="16">
    <source>
        <dbReference type="EMBL" id="BAY16520.1"/>
    </source>
</evidence>
<gene>
    <name evidence="16" type="ORF">NIES21_23500</name>
</gene>
<keyword evidence="11" id="KW-0186">Copper</keyword>
<proteinExistence type="inferred from homology"/>
<keyword evidence="17" id="KW-1185">Reference proteome</keyword>
<feature type="compositionally biased region" description="Basic and acidic residues" evidence="12">
    <location>
        <begin position="305"/>
        <end position="316"/>
    </location>
</feature>
<dbReference type="GO" id="GO:0005886">
    <property type="term" value="C:plasma membrane"/>
    <property type="evidence" value="ECO:0007669"/>
    <property type="project" value="UniProtKB-SubCell"/>
</dbReference>
<evidence type="ECO:0000256" key="7">
    <source>
        <dbReference type="ARBA" id="ARBA00022982"/>
    </source>
</evidence>
<comment type="cofactor">
    <cofactor evidence="11">
        <name>Cu cation</name>
        <dbReference type="ChEBI" id="CHEBI:23378"/>
    </cofactor>
    <text evidence="11">Binds a copper A center.</text>
</comment>
<dbReference type="PANTHER" id="PTHR22888">
    <property type="entry name" value="CYTOCHROME C OXIDASE, SUBUNIT II"/>
    <property type="match status" value="1"/>
</dbReference>
<comment type="function">
    <text evidence="11">Subunits I and II form the functional core of the enzyme complex. Electrons originating in cytochrome c are transferred via heme a and Cu(A) to the binuclear center formed by heme a3 and Cu(B).</text>
</comment>
<dbReference type="Pfam" id="PF02790">
    <property type="entry name" value="COX2_TM"/>
    <property type="match status" value="1"/>
</dbReference>
<accession>A0A1Z4GG81</accession>
<keyword evidence="9 13" id="KW-0472">Membrane</keyword>
<feature type="domain" description="Cytochrome oxidase subunit II transmembrane region profile" evidence="15">
    <location>
        <begin position="24"/>
        <end position="121"/>
    </location>
</feature>
<dbReference type="Pfam" id="PF00116">
    <property type="entry name" value="COX2"/>
    <property type="match status" value="1"/>
</dbReference>
<dbReference type="InterPro" id="IPR036257">
    <property type="entry name" value="Cyt_c_oxidase_su2_TM_sf"/>
</dbReference>
<reference evidence="16 17" key="1">
    <citation type="submission" date="2017-06" db="EMBL/GenBank/DDBJ databases">
        <title>Genome sequencing of cyanobaciteial culture collection at National Institute for Environmental Studies (NIES).</title>
        <authorList>
            <person name="Hirose Y."/>
            <person name="Shimura Y."/>
            <person name="Fujisawa T."/>
            <person name="Nakamura Y."/>
            <person name="Kawachi M."/>
        </authorList>
    </citation>
    <scope>NUCLEOTIDE SEQUENCE [LARGE SCALE GENOMIC DNA]</scope>
    <source>
        <strain evidence="16 17">NIES-21</strain>
    </source>
</reference>
<dbReference type="PANTHER" id="PTHR22888:SF9">
    <property type="entry name" value="CYTOCHROME C OXIDASE SUBUNIT 2"/>
    <property type="match status" value="1"/>
</dbReference>
<dbReference type="SUPFAM" id="SSF49503">
    <property type="entry name" value="Cupredoxins"/>
    <property type="match status" value="1"/>
</dbReference>
<name>A0A1Z4GG81_9CYAN</name>